<name>A0AAN9ICW8_CROPI</name>
<proteinExistence type="predicted"/>
<evidence type="ECO:0000313" key="1">
    <source>
        <dbReference type="EMBL" id="KAK7273564.1"/>
    </source>
</evidence>
<sequence>MAIDDGTIPEENGERALASVKEVLQSTANVTEAIAGTASSGKGNQIESASVSSAKGYAHGIGKDAASVEIQDKDGWTPVRTRSKNQIRLEQQKDIIQKEADLRDRLNFVQELLVQHPADISIQSEEKKMHSQYVENEVSAMFVDFYKKLFARKHHYNWNESIFSIGPVLSTDQ</sequence>
<evidence type="ECO:0000313" key="2">
    <source>
        <dbReference type="Proteomes" id="UP001372338"/>
    </source>
</evidence>
<organism evidence="1 2">
    <name type="scientific">Crotalaria pallida</name>
    <name type="common">Smooth rattlebox</name>
    <name type="synonym">Crotalaria striata</name>
    <dbReference type="NCBI Taxonomy" id="3830"/>
    <lineage>
        <taxon>Eukaryota</taxon>
        <taxon>Viridiplantae</taxon>
        <taxon>Streptophyta</taxon>
        <taxon>Embryophyta</taxon>
        <taxon>Tracheophyta</taxon>
        <taxon>Spermatophyta</taxon>
        <taxon>Magnoliopsida</taxon>
        <taxon>eudicotyledons</taxon>
        <taxon>Gunneridae</taxon>
        <taxon>Pentapetalae</taxon>
        <taxon>rosids</taxon>
        <taxon>fabids</taxon>
        <taxon>Fabales</taxon>
        <taxon>Fabaceae</taxon>
        <taxon>Papilionoideae</taxon>
        <taxon>50 kb inversion clade</taxon>
        <taxon>genistoids sensu lato</taxon>
        <taxon>core genistoids</taxon>
        <taxon>Crotalarieae</taxon>
        <taxon>Crotalaria</taxon>
    </lineage>
</organism>
<protein>
    <submittedName>
        <fullName evidence="1">Uncharacterized protein</fullName>
    </submittedName>
</protein>
<dbReference type="AlphaFoldDB" id="A0AAN9ICW8"/>
<dbReference type="EMBL" id="JAYWIO010000003">
    <property type="protein sequence ID" value="KAK7273564.1"/>
    <property type="molecule type" value="Genomic_DNA"/>
</dbReference>
<keyword evidence="2" id="KW-1185">Reference proteome</keyword>
<gene>
    <name evidence="1" type="ORF">RIF29_14620</name>
</gene>
<reference evidence="1 2" key="1">
    <citation type="submission" date="2024-01" db="EMBL/GenBank/DDBJ databases">
        <title>The genomes of 5 underutilized Papilionoideae crops provide insights into root nodulation and disease resistanc.</title>
        <authorList>
            <person name="Yuan L."/>
        </authorList>
    </citation>
    <scope>NUCLEOTIDE SEQUENCE [LARGE SCALE GENOMIC DNA]</scope>
    <source>
        <strain evidence="1">ZHUSHIDOU_FW_LH</strain>
        <tissue evidence="1">Leaf</tissue>
    </source>
</reference>
<accession>A0AAN9ICW8</accession>
<comment type="caution">
    <text evidence="1">The sequence shown here is derived from an EMBL/GenBank/DDBJ whole genome shotgun (WGS) entry which is preliminary data.</text>
</comment>
<dbReference type="Proteomes" id="UP001372338">
    <property type="component" value="Unassembled WGS sequence"/>
</dbReference>